<keyword evidence="17" id="KW-1185">Reference proteome</keyword>
<evidence type="ECO:0000313" key="17">
    <source>
        <dbReference type="Proteomes" id="UP000623467"/>
    </source>
</evidence>
<evidence type="ECO:0000256" key="4">
    <source>
        <dbReference type="ARBA" id="ARBA00022528"/>
    </source>
</evidence>
<dbReference type="InterPro" id="IPR027417">
    <property type="entry name" value="P-loop_NTPase"/>
</dbReference>
<dbReference type="InterPro" id="IPR006073">
    <property type="entry name" value="GTP-bd"/>
</dbReference>
<feature type="domain" description="G" evidence="15">
    <location>
        <begin position="111"/>
        <end position="181"/>
    </location>
</feature>
<feature type="domain" description="G" evidence="15">
    <location>
        <begin position="319"/>
        <end position="384"/>
    </location>
</feature>
<evidence type="ECO:0000256" key="13">
    <source>
        <dbReference type="ARBA" id="ARBA00023136"/>
    </source>
</evidence>
<name>A0A8H7CWN4_9AGAR</name>
<gene>
    <name evidence="16" type="ORF">MSAN_01515300</name>
</gene>
<evidence type="ECO:0000256" key="1">
    <source>
        <dbReference type="ARBA" id="ARBA00001946"/>
    </source>
</evidence>
<evidence type="ECO:0000259" key="15">
    <source>
        <dbReference type="Pfam" id="PF01926"/>
    </source>
</evidence>
<comment type="caution">
    <text evidence="16">The sequence shown here is derived from an EMBL/GenBank/DDBJ whole genome shotgun (WGS) entry which is preliminary data.</text>
</comment>
<evidence type="ECO:0000256" key="9">
    <source>
        <dbReference type="ARBA" id="ARBA00022805"/>
    </source>
</evidence>
<dbReference type="GO" id="GO:0005525">
    <property type="term" value="F:GTP binding"/>
    <property type="evidence" value="ECO:0007669"/>
    <property type="project" value="InterPro"/>
</dbReference>
<keyword evidence="9" id="KW-1002">Plastid outer membrane</keyword>
<comment type="subcellular location">
    <subcellularLocation>
        <location evidence="2">Membrane</location>
        <topology evidence="2">Single-pass membrane protein</topology>
    </subcellularLocation>
    <subcellularLocation>
        <location evidence="14">Plastid</location>
        <location evidence="14">Chloroplast outer membrane</location>
    </subcellularLocation>
</comment>
<dbReference type="GO" id="GO:0046872">
    <property type="term" value="F:metal ion binding"/>
    <property type="evidence" value="ECO:0007669"/>
    <property type="project" value="UniProtKB-KW"/>
</dbReference>
<evidence type="ECO:0000256" key="8">
    <source>
        <dbReference type="ARBA" id="ARBA00022801"/>
    </source>
</evidence>
<dbReference type="GO" id="GO:0016020">
    <property type="term" value="C:membrane"/>
    <property type="evidence" value="ECO:0007669"/>
    <property type="project" value="UniProtKB-SubCell"/>
</dbReference>
<dbReference type="InterPro" id="IPR045058">
    <property type="entry name" value="GIMA/IAN/Toc"/>
</dbReference>
<evidence type="ECO:0000256" key="2">
    <source>
        <dbReference type="ARBA" id="ARBA00004167"/>
    </source>
</evidence>
<dbReference type="GO" id="GO:0016787">
    <property type="term" value="F:hydrolase activity"/>
    <property type="evidence" value="ECO:0007669"/>
    <property type="project" value="UniProtKB-KW"/>
</dbReference>
<dbReference type="GO" id="GO:0015031">
    <property type="term" value="P:protein transport"/>
    <property type="evidence" value="ECO:0007669"/>
    <property type="project" value="UniProtKB-KW"/>
</dbReference>
<proteinExistence type="predicted"/>
<organism evidence="16 17">
    <name type="scientific">Mycena sanguinolenta</name>
    <dbReference type="NCBI Taxonomy" id="230812"/>
    <lineage>
        <taxon>Eukaryota</taxon>
        <taxon>Fungi</taxon>
        <taxon>Dikarya</taxon>
        <taxon>Basidiomycota</taxon>
        <taxon>Agaricomycotina</taxon>
        <taxon>Agaricomycetes</taxon>
        <taxon>Agaricomycetidae</taxon>
        <taxon>Agaricales</taxon>
        <taxon>Marasmiineae</taxon>
        <taxon>Mycenaceae</taxon>
        <taxon>Mycena</taxon>
    </lineage>
</organism>
<evidence type="ECO:0000256" key="10">
    <source>
        <dbReference type="ARBA" id="ARBA00022842"/>
    </source>
</evidence>
<evidence type="ECO:0000256" key="3">
    <source>
        <dbReference type="ARBA" id="ARBA00022448"/>
    </source>
</evidence>
<dbReference type="PANTHER" id="PTHR10903:SF135">
    <property type="entry name" value="TRANSLOCASE OF CHLOROPLAST 120, CHLOROPLASTIC-RELATED"/>
    <property type="match status" value="1"/>
</dbReference>
<keyword evidence="4" id="KW-0150">Chloroplast</keyword>
<dbReference type="Pfam" id="PF01926">
    <property type="entry name" value="MMR_HSR1"/>
    <property type="match status" value="2"/>
</dbReference>
<protein>
    <recommendedName>
        <fullName evidence="15">G domain-containing protein</fullName>
    </recommendedName>
</protein>
<keyword evidence="8" id="KW-0378">Hydrolase</keyword>
<keyword evidence="13" id="KW-0472">Membrane</keyword>
<dbReference type="Proteomes" id="UP000623467">
    <property type="component" value="Unassembled WGS sequence"/>
</dbReference>
<keyword evidence="11" id="KW-0653">Protein transport</keyword>
<evidence type="ECO:0000256" key="5">
    <source>
        <dbReference type="ARBA" id="ARBA00022640"/>
    </source>
</evidence>
<accession>A0A8H7CWN4</accession>
<dbReference type="AlphaFoldDB" id="A0A8H7CWN4"/>
<keyword evidence="7" id="KW-0479">Metal-binding</keyword>
<evidence type="ECO:0000256" key="7">
    <source>
        <dbReference type="ARBA" id="ARBA00022723"/>
    </source>
</evidence>
<reference evidence="16" key="1">
    <citation type="submission" date="2020-05" db="EMBL/GenBank/DDBJ databases">
        <title>Mycena genomes resolve the evolution of fungal bioluminescence.</title>
        <authorList>
            <person name="Tsai I.J."/>
        </authorList>
    </citation>
    <scope>NUCLEOTIDE SEQUENCE</scope>
    <source>
        <strain evidence="16">160909Yilan</strain>
    </source>
</reference>
<dbReference type="EMBL" id="JACAZH010000012">
    <property type="protein sequence ID" value="KAF7353274.1"/>
    <property type="molecule type" value="Genomic_DNA"/>
</dbReference>
<evidence type="ECO:0000313" key="16">
    <source>
        <dbReference type="EMBL" id="KAF7353274.1"/>
    </source>
</evidence>
<dbReference type="SUPFAM" id="SSF52540">
    <property type="entry name" value="P-loop containing nucleoside triphosphate hydrolases"/>
    <property type="match status" value="2"/>
</dbReference>
<evidence type="ECO:0000256" key="12">
    <source>
        <dbReference type="ARBA" id="ARBA00022989"/>
    </source>
</evidence>
<dbReference type="PANTHER" id="PTHR10903">
    <property type="entry name" value="GTPASE, IMAP FAMILY MEMBER-RELATED"/>
    <property type="match status" value="1"/>
</dbReference>
<evidence type="ECO:0000256" key="11">
    <source>
        <dbReference type="ARBA" id="ARBA00022927"/>
    </source>
</evidence>
<evidence type="ECO:0000256" key="14">
    <source>
        <dbReference type="ARBA" id="ARBA00024013"/>
    </source>
</evidence>
<evidence type="ECO:0000256" key="6">
    <source>
        <dbReference type="ARBA" id="ARBA00022692"/>
    </source>
</evidence>
<keyword evidence="5" id="KW-0934">Plastid</keyword>
<comment type="cofactor">
    <cofactor evidence="1">
        <name>Mg(2+)</name>
        <dbReference type="ChEBI" id="CHEBI:18420"/>
    </cofactor>
</comment>
<keyword evidence="6" id="KW-0812">Transmembrane</keyword>
<sequence>MVAEHLVINYNYRVKIIGGSGGSGGGGGDQGGYGGAGHGPNVYFGQPQAQEPSAFRAIRLEDIKLAEEVRLSQSGVAGRQSRGMGVRRIYHAESPSDGPSPADGAKGDIIIAVMGCVGSGKSSFIKLLTGNPDVKIATSLESETSEIQGFSFVDRTSGCKGKIIDTPGFDDSCPEMTDTDILKQIANYLCEEYDGRRKLDGLIYVHRITDPRFGGQSIRNLRMFKELCGAETFKNVVVLTTFWDSVSEAQGQKREDELTKGSKFFKDLIAGGAHLMRHDRRTLGNTLQVLRQISMGRQSRESPCDGPSPVDNAKDDIIIAVMGCVGSGKSSFIKLLSGDPDVRIADSLGSETSEVQGFSFVDRTSGRTVTLLDTPGFDDSCPELTDTDILKQIANYLCERYDTRRKLNGLIYVHRIPDSRFGGQSIRNLRMFKELLGAETFKNVVILTTFWDSVSEAQGQKREDELTKDSKFFKDLVAGGAHLMRHNRRTLGNALQVLRHVSTL</sequence>
<keyword evidence="12" id="KW-1133">Transmembrane helix</keyword>
<keyword evidence="10" id="KW-0460">Magnesium</keyword>
<keyword evidence="3" id="KW-0813">Transport</keyword>
<dbReference type="OrthoDB" id="8954335at2759"/>
<dbReference type="Gene3D" id="3.40.50.300">
    <property type="entry name" value="P-loop containing nucleotide triphosphate hydrolases"/>
    <property type="match status" value="2"/>
</dbReference>